<evidence type="ECO:0000256" key="4">
    <source>
        <dbReference type="RuleBase" id="RU000363"/>
    </source>
</evidence>
<evidence type="ECO:0000313" key="8">
    <source>
        <dbReference type="Proteomes" id="UP000235392"/>
    </source>
</evidence>
<dbReference type="InterPro" id="IPR002347">
    <property type="entry name" value="SDR_fam"/>
</dbReference>
<dbReference type="InterPro" id="IPR036291">
    <property type="entry name" value="NAD(P)-bd_dom_sf"/>
</dbReference>
<proteinExistence type="inferred from homology"/>
<keyword evidence="3" id="KW-0560">Oxidoreductase</keyword>
<evidence type="ECO:0000313" key="6">
    <source>
        <dbReference type="EMBL" id="PLW51464.1"/>
    </source>
</evidence>
<dbReference type="PANTHER" id="PTHR43618">
    <property type="entry name" value="7-ALPHA-HYDROXYSTEROID DEHYDROGENASE"/>
    <property type="match status" value="1"/>
</dbReference>
<sequence>MSGAATNGASEELKQALSLDSLFGLKGLVAVVTGGGTGIGLMCTQALAAHGARVYITGRREEVLKQAVDNYHKHAEGEIIGLQADVTDKSDLEKIIREISEKEPEGIQILVNNAGIAGPKTEVLGNGHSIQEASKKFLKNESFEEWDSVWRTNVSGVFFTTVAFLPLLEKGGDNSMNYRSGVVNITSISGMVKISQSHFAYNASKAAAIHLTKMMACELANSKIRFNSIAPGVFPSEMTAKCGSDQRGKSDISDTFDASKYKIPAGRPGKLEEMAASIIYLCGKGGQYCDGLVMNVDGGILLTNPSAS</sequence>
<evidence type="ECO:0000256" key="3">
    <source>
        <dbReference type="ARBA" id="ARBA00023002"/>
    </source>
</evidence>
<dbReference type="CDD" id="cd05233">
    <property type="entry name" value="SDR_c"/>
    <property type="match status" value="1"/>
</dbReference>
<dbReference type="SUPFAM" id="SSF51735">
    <property type="entry name" value="NAD(P)-binding Rossmann-fold domains"/>
    <property type="match status" value="1"/>
</dbReference>
<dbReference type="Pfam" id="PF00106">
    <property type="entry name" value="adh_short"/>
    <property type="match status" value="1"/>
</dbReference>
<keyword evidence="7" id="KW-1185">Reference proteome</keyword>
<organism evidence="5 7">
    <name type="scientific">Puccinia coronata f. sp. avenae</name>
    <dbReference type="NCBI Taxonomy" id="200324"/>
    <lineage>
        <taxon>Eukaryota</taxon>
        <taxon>Fungi</taxon>
        <taxon>Dikarya</taxon>
        <taxon>Basidiomycota</taxon>
        <taxon>Pucciniomycotina</taxon>
        <taxon>Pucciniomycetes</taxon>
        <taxon>Pucciniales</taxon>
        <taxon>Pucciniaceae</taxon>
        <taxon>Puccinia</taxon>
    </lineage>
</organism>
<keyword evidence="2" id="KW-0521">NADP</keyword>
<comment type="similarity">
    <text evidence="1 4">Belongs to the short-chain dehydrogenases/reductases (SDR) family.</text>
</comment>
<dbReference type="InterPro" id="IPR052178">
    <property type="entry name" value="Sec_Metab_Biosynth_SDR"/>
</dbReference>
<gene>
    <name evidence="5" type="ORF">PCANC_09067</name>
    <name evidence="6" type="ORF">PCASD_00327</name>
</gene>
<dbReference type="PRINTS" id="PR00081">
    <property type="entry name" value="GDHRDH"/>
</dbReference>
<dbReference type="PANTHER" id="PTHR43618:SF4">
    <property type="entry name" value="SHORT CHAIN DEHYDROGENASE_REDUCTASE FAMILY (AFU_ORTHOLOGUE AFUA_7G04540)"/>
    <property type="match status" value="1"/>
</dbReference>
<evidence type="ECO:0000313" key="7">
    <source>
        <dbReference type="Proteomes" id="UP000235388"/>
    </source>
</evidence>
<dbReference type="Gene3D" id="3.40.50.720">
    <property type="entry name" value="NAD(P)-binding Rossmann-like Domain"/>
    <property type="match status" value="1"/>
</dbReference>
<reference evidence="7 8" key="1">
    <citation type="submission" date="2017-11" db="EMBL/GenBank/DDBJ databases">
        <title>De novo assembly and phasing of dikaryotic genomes from two isolates of Puccinia coronata f. sp. avenae, the causal agent of oat crown rust.</title>
        <authorList>
            <person name="Miller M.E."/>
            <person name="Zhang Y."/>
            <person name="Omidvar V."/>
            <person name="Sperschneider J."/>
            <person name="Schwessinger B."/>
            <person name="Raley C."/>
            <person name="Palmer J.M."/>
            <person name="Garnica D."/>
            <person name="Upadhyaya N."/>
            <person name="Rathjen J."/>
            <person name="Taylor J.M."/>
            <person name="Park R.F."/>
            <person name="Dodds P.N."/>
            <person name="Hirsch C.D."/>
            <person name="Kianian S.F."/>
            <person name="Figueroa M."/>
        </authorList>
    </citation>
    <scope>NUCLEOTIDE SEQUENCE [LARGE SCALE GENOMIC DNA]</scope>
    <source>
        <strain evidence="5">12NC29</strain>
        <strain evidence="6">12SD80</strain>
    </source>
</reference>
<protein>
    <submittedName>
        <fullName evidence="5">Uncharacterized protein</fullName>
    </submittedName>
</protein>
<dbReference type="PROSITE" id="PS00061">
    <property type="entry name" value="ADH_SHORT"/>
    <property type="match status" value="1"/>
</dbReference>
<dbReference type="OrthoDB" id="3819888at2759"/>
<evidence type="ECO:0000256" key="2">
    <source>
        <dbReference type="ARBA" id="ARBA00022857"/>
    </source>
</evidence>
<dbReference type="Proteomes" id="UP000235388">
    <property type="component" value="Unassembled WGS sequence"/>
</dbReference>
<dbReference type="GO" id="GO:0016491">
    <property type="term" value="F:oxidoreductase activity"/>
    <property type="evidence" value="ECO:0007669"/>
    <property type="project" value="UniProtKB-KW"/>
</dbReference>
<name>A0A2N5SX05_9BASI</name>
<dbReference type="EMBL" id="PGCJ01000844">
    <property type="protein sequence ID" value="PLW17756.1"/>
    <property type="molecule type" value="Genomic_DNA"/>
</dbReference>
<dbReference type="PRINTS" id="PR00080">
    <property type="entry name" value="SDRFAMILY"/>
</dbReference>
<dbReference type="Proteomes" id="UP000235392">
    <property type="component" value="Unassembled WGS sequence"/>
</dbReference>
<comment type="caution">
    <text evidence="5">The sequence shown here is derived from an EMBL/GenBank/DDBJ whole genome shotgun (WGS) entry which is preliminary data.</text>
</comment>
<evidence type="ECO:0000256" key="1">
    <source>
        <dbReference type="ARBA" id="ARBA00006484"/>
    </source>
</evidence>
<evidence type="ECO:0000313" key="5">
    <source>
        <dbReference type="EMBL" id="PLW17756.1"/>
    </source>
</evidence>
<dbReference type="InterPro" id="IPR020904">
    <property type="entry name" value="Sc_DH/Rdtase_CS"/>
</dbReference>
<dbReference type="FunFam" id="3.40.50.720:FF:000084">
    <property type="entry name" value="Short-chain dehydrogenase reductase"/>
    <property type="match status" value="1"/>
</dbReference>
<dbReference type="AlphaFoldDB" id="A0A2N5SX05"/>
<dbReference type="EMBL" id="PGCI01000005">
    <property type="protein sequence ID" value="PLW51464.1"/>
    <property type="molecule type" value="Genomic_DNA"/>
</dbReference>
<dbReference type="STRING" id="200324.A0A2N5SX05"/>
<accession>A0A2N5SX05</accession>